<dbReference type="AlphaFoldDB" id="A0AAU9L8H7"/>
<evidence type="ECO:0000313" key="3">
    <source>
        <dbReference type="Proteomes" id="UP001158986"/>
    </source>
</evidence>
<evidence type="ECO:0000313" key="1">
    <source>
        <dbReference type="EMBL" id="CAH0480522.1"/>
    </source>
</evidence>
<name>A0AAU9L8H7_9STRA</name>
<gene>
    <name evidence="2" type="ORF">PBS001_LOCUS8593</name>
    <name evidence="1" type="ORF">PBS003_LOCUS7144</name>
</gene>
<dbReference type="Proteomes" id="UP001160483">
    <property type="component" value="Unassembled WGS sequence"/>
</dbReference>
<reference evidence="1 3" key="1">
    <citation type="submission" date="2021-11" db="EMBL/GenBank/DDBJ databases">
        <authorList>
            <person name="Islam A."/>
            <person name="Islam S."/>
            <person name="Flora M.S."/>
            <person name="Rahman M."/>
            <person name="Ziaur R.M."/>
            <person name="Epstein J.H."/>
            <person name="Hassan M."/>
            <person name="Klassen M."/>
            <person name="Woodard K."/>
            <person name="Webb A."/>
            <person name="Webby R.J."/>
            <person name="El Zowalaty M.E."/>
        </authorList>
    </citation>
    <scope>NUCLEOTIDE SEQUENCE</scope>
    <source>
        <strain evidence="2">Pbs1</strain>
        <strain evidence="1">Pbs3</strain>
    </source>
</reference>
<proteinExistence type="predicted"/>
<comment type="caution">
    <text evidence="1">The sequence shown here is derived from an EMBL/GenBank/DDBJ whole genome shotgun (WGS) entry which is preliminary data.</text>
</comment>
<dbReference type="EMBL" id="CAKLCB010000387">
    <property type="protein sequence ID" value="CAH0522156.1"/>
    <property type="molecule type" value="Genomic_DNA"/>
</dbReference>
<dbReference type="Proteomes" id="UP001158986">
    <property type="component" value="Unassembled WGS sequence"/>
</dbReference>
<evidence type="ECO:0008006" key="5">
    <source>
        <dbReference type="Google" id="ProtNLM"/>
    </source>
</evidence>
<protein>
    <recommendedName>
        <fullName evidence="5">Reverse transcriptase Ty1/copia-type domain-containing protein</fullName>
    </recommendedName>
</protein>
<organism evidence="1 4">
    <name type="scientific">Peronospora belbahrii</name>
    <dbReference type="NCBI Taxonomy" id="622444"/>
    <lineage>
        <taxon>Eukaryota</taxon>
        <taxon>Sar</taxon>
        <taxon>Stramenopiles</taxon>
        <taxon>Oomycota</taxon>
        <taxon>Peronosporomycetes</taxon>
        <taxon>Peronosporales</taxon>
        <taxon>Peronosporaceae</taxon>
        <taxon>Peronospora</taxon>
    </lineage>
</organism>
<evidence type="ECO:0000313" key="4">
    <source>
        <dbReference type="Proteomes" id="UP001160483"/>
    </source>
</evidence>
<dbReference type="EMBL" id="CAKKTJ010000324">
    <property type="protein sequence ID" value="CAH0480522.1"/>
    <property type="molecule type" value="Genomic_DNA"/>
</dbReference>
<keyword evidence="3" id="KW-1185">Reference proteome</keyword>
<accession>A0AAU9L8H7</accession>
<evidence type="ECO:0000313" key="2">
    <source>
        <dbReference type="EMBL" id="CAH0522156.1"/>
    </source>
</evidence>
<sequence>MKTPQHDEWYTGMEKEVRAMFKKGVLVPIDETEAPQNATKPRIVCLGNNQDPGIDFVTAFSPCSTDGNVSSADSTTKYGLTLYQGDVDTAYLNATLKIQQYVQAIPGFPQPKKKIYSVGIEHYMVYIVWSGMERRK</sequence>